<dbReference type="InterPro" id="IPR025959">
    <property type="entry name" value="Winged_HTH_dom"/>
</dbReference>
<evidence type="ECO:0000313" key="3">
    <source>
        <dbReference type="EMBL" id="MFC0863948.1"/>
    </source>
</evidence>
<sequence length="51" mass="5658">MGWSPQRPIRRAAERDEEAITTWVKETWPHIKASPASRTRGSASPTSPAKA</sequence>
<feature type="domain" description="Winged helix-turn helix" evidence="2">
    <location>
        <begin position="1"/>
        <end position="27"/>
    </location>
</feature>
<organism evidence="3 4">
    <name type="scientific">Sphaerimonospora cavernae</name>
    <dbReference type="NCBI Taxonomy" id="1740611"/>
    <lineage>
        <taxon>Bacteria</taxon>
        <taxon>Bacillati</taxon>
        <taxon>Actinomycetota</taxon>
        <taxon>Actinomycetes</taxon>
        <taxon>Streptosporangiales</taxon>
        <taxon>Streptosporangiaceae</taxon>
        <taxon>Sphaerimonospora</taxon>
    </lineage>
</organism>
<feature type="region of interest" description="Disordered" evidence="1">
    <location>
        <begin position="26"/>
        <end position="51"/>
    </location>
</feature>
<dbReference type="Pfam" id="PF13592">
    <property type="entry name" value="HTH_33"/>
    <property type="match status" value="1"/>
</dbReference>
<evidence type="ECO:0000259" key="2">
    <source>
        <dbReference type="Pfam" id="PF13592"/>
    </source>
</evidence>
<comment type="caution">
    <text evidence="3">The sequence shown here is derived from an EMBL/GenBank/DDBJ whole genome shotgun (WGS) entry which is preliminary data.</text>
</comment>
<keyword evidence="4" id="KW-1185">Reference proteome</keyword>
<dbReference type="Proteomes" id="UP001589870">
    <property type="component" value="Unassembled WGS sequence"/>
</dbReference>
<evidence type="ECO:0000313" key="4">
    <source>
        <dbReference type="Proteomes" id="UP001589870"/>
    </source>
</evidence>
<dbReference type="EMBL" id="JBHMQT010000036">
    <property type="protein sequence ID" value="MFC0863948.1"/>
    <property type="molecule type" value="Genomic_DNA"/>
</dbReference>
<dbReference type="RefSeq" id="WP_394302149.1">
    <property type="nucleotide sequence ID" value="NZ_JBHMQT010000036.1"/>
</dbReference>
<accession>A0ABV6U673</accession>
<protein>
    <submittedName>
        <fullName evidence="3">Winged helix-turn-helix domain-containing protein</fullName>
    </submittedName>
</protein>
<proteinExistence type="predicted"/>
<feature type="compositionally biased region" description="Polar residues" evidence="1">
    <location>
        <begin position="36"/>
        <end position="51"/>
    </location>
</feature>
<name>A0ABV6U673_9ACTN</name>
<reference evidence="3 4" key="1">
    <citation type="submission" date="2024-09" db="EMBL/GenBank/DDBJ databases">
        <authorList>
            <person name="Sun Q."/>
            <person name="Mori K."/>
        </authorList>
    </citation>
    <scope>NUCLEOTIDE SEQUENCE [LARGE SCALE GENOMIC DNA]</scope>
    <source>
        <strain evidence="3 4">TBRC 1851</strain>
    </source>
</reference>
<gene>
    <name evidence="3" type="ORF">ACFHYQ_16720</name>
</gene>
<evidence type="ECO:0000256" key="1">
    <source>
        <dbReference type="SAM" id="MobiDB-lite"/>
    </source>
</evidence>